<gene>
    <name evidence="3" type="ORF">ABID24_000255</name>
</gene>
<dbReference type="Proteomes" id="UP001549106">
    <property type="component" value="Unassembled WGS sequence"/>
</dbReference>
<feature type="coiled-coil region" evidence="1">
    <location>
        <begin position="945"/>
        <end position="972"/>
    </location>
</feature>
<evidence type="ECO:0000256" key="1">
    <source>
        <dbReference type="SAM" id="Coils"/>
    </source>
</evidence>
<organism evidence="3 4">
    <name type="scientific">Blautia caecimuris</name>
    <dbReference type="NCBI Taxonomy" id="1796615"/>
    <lineage>
        <taxon>Bacteria</taxon>
        <taxon>Bacillati</taxon>
        <taxon>Bacillota</taxon>
        <taxon>Clostridia</taxon>
        <taxon>Lachnospirales</taxon>
        <taxon>Lachnospiraceae</taxon>
        <taxon>Blautia</taxon>
    </lineage>
</organism>
<accession>A0ABV2LXW4</accession>
<evidence type="ECO:0000313" key="4">
    <source>
        <dbReference type="Proteomes" id="UP001549106"/>
    </source>
</evidence>
<dbReference type="Pfam" id="PF13558">
    <property type="entry name" value="SbcC_Walker_B"/>
    <property type="match status" value="1"/>
</dbReference>
<dbReference type="InterPro" id="IPR013496">
    <property type="entry name" value="CHP02680"/>
</dbReference>
<proteinExistence type="predicted"/>
<keyword evidence="4" id="KW-1185">Reference proteome</keyword>
<dbReference type="EMBL" id="JBEPMJ010000001">
    <property type="protein sequence ID" value="MET3749039.1"/>
    <property type="molecule type" value="Genomic_DNA"/>
</dbReference>
<dbReference type="InterPro" id="IPR027417">
    <property type="entry name" value="P-loop_NTPase"/>
</dbReference>
<comment type="caution">
    <text evidence="3">The sequence shown here is derived from an EMBL/GenBank/DDBJ whole genome shotgun (WGS) entry which is preliminary data.</text>
</comment>
<protein>
    <submittedName>
        <fullName evidence="3">Uncharacterized protein (TIGR02680 family)</fullName>
    </submittedName>
</protein>
<dbReference type="RefSeq" id="WP_257463767.1">
    <property type="nucleotide sequence ID" value="NZ_JANJZT010000001.1"/>
</dbReference>
<evidence type="ECO:0000313" key="3">
    <source>
        <dbReference type="EMBL" id="MET3749039.1"/>
    </source>
</evidence>
<sequence length="1367" mass="161316">MNNSKWQISKVGLIDFWYYDEEEFDFLDGRMLLRGANGSGKSVTMQSFIPLLLDGNMRPERLDPFGSRARKMENYLLEEGDDREERTGYLYMEFKRMKSEEYMTLGLGIRARKNKKLESWYFCITDNRRVGKDVFLYKDVDNRITCSKAELKNRIGDGGKVMETQGEYAACVNRLLFGFETQEEYREFLELLIQLRTPKLSKDFKPTVINEILSSSLQTLSEDDLRPMSEAIENMDSLKTNLDSLNESINAARQIEKVYDQYNQIVLYDKAMMLTEALKNLEDCEKTEKELSESLMNREELLIQEKQHYEALACEETVLKEESSSLAESDAAKLKDQEIKLTQDLDEKRKEERKKEAQEQEKKEKHLDAKERLRQENERNETIWADMEGCLDEMEEEMEDIPFDEFSFLRKELLEDRNPSYSFSSHNALLKKYTDKVEEGKEGLTEEKNCQDRYDRYLKELDVCQQQRDQAERSVQQYEKLFQETKAELTEKIYIWAHENQELKPEPDALREMTRKIQEYELGEDFLEIRDSVKGILFSKESELNREKLQLEQAHGKAQESFEELNAELESWNNKKDPEPEQPECVRQNRRRLKEQGIPYQQFYKIIEFDTGLTREQADRIEEALMNMGVLDALIISEEYREQVYSLDPGVCDKYIFSDVSHVKENLTQVLDVDNGEQDILLYHSISNILSAIGFGSREEQSGHSWIDREGNYRIGVLEGTVTKEYKARFIGARAREEYRKSKIEELTVLCEQEEKEIRMLEEAIVQNEERRNRLQREWLEFPKEDDLKTAAKALAECEYKLEISVRQLGEQQIITEKERKNLDQIRIKVRELCSKAYLTPRLELFVQTLDGLRNYKELLASLQVLWGNYQNGLRFVESQEAYLEELEQDLDEIRYERIRIQQKIRELEGLLDSVRKQLELTDYEQIQERLDFCMKRLLQLPKERENSVREQEALEGEIQTLEEKIKENGIKKQEFLKKQEKYQYIFQKEYNLGYVEKNFVITEDMDDQARKVCRMFAGGFGNKKQSDLFGNLQEIYHQNRGYLLDYQITLLSLFGDLDEDSLFYEKSVKRIDISAKYRGISVTFKELIRKLTEDAESLSALLNERDRELFEDILANTISKKIRIKIQASRRWIEKMNTLMESMQTSSGLKLSLRWKNKQAQREDQLDTRSLVELLQKDAEIMREEEVESLSRHFRSKIEEARKISGETGAVQSFHATMREVLDYRKWFEFQLECQKTGEKKRELTDRVFFTFSGGEKAMSMYVPLFSAVVAKYAGANEDAPRLISLDEAFAGVDETNIRDMFRLMVEFEFNFMINSQILWGDYDTVPGLAIYQLIRPENAKFVSVIRYIWNGKKKIMTTGSTEQRS</sequence>
<feature type="coiled-coil region" evidence="1">
    <location>
        <begin position="548"/>
        <end position="575"/>
    </location>
</feature>
<name>A0ABV2LXW4_9FIRM</name>
<feature type="coiled-coil region" evidence="1">
    <location>
        <begin position="228"/>
        <end position="304"/>
    </location>
</feature>
<feature type="region of interest" description="Disordered" evidence="2">
    <location>
        <begin position="345"/>
        <end position="371"/>
    </location>
</feature>
<dbReference type="NCBIfam" id="TIGR02680">
    <property type="entry name" value="TIGR02680 family protein"/>
    <property type="match status" value="1"/>
</dbReference>
<feature type="coiled-coil region" evidence="1">
    <location>
        <begin position="877"/>
        <end position="918"/>
    </location>
</feature>
<evidence type="ECO:0000256" key="2">
    <source>
        <dbReference type="SAM" id="MobiDB-lite"/>
    </source>
</evidence>
<dbReference type="SUPFAM" id="SSF52540">
    <property type="entry name" value="P-loop containing nucleoside triphosphate hydrolases"/>
    <property type="match status" value="1"/>
</dbReference>
<feature type="coiled-coil region" evidence="1">
    <location>
        <begin position="744"/>
        <end position="778"/>
    </location>
</feature>
<dbReference type="Gene3D" id="3.40.50.300">
    <property type="entry name" value="P-loop containing nucleotide triphosphate hydrolases"/>
    <property type="match status" value="2"/>
</dbReference>
<reference evidence="3 4" key="1">
    <citation type="submission" date="2024-06" db="EMBL/GenBank/DDBJ databases">
        <title>Genomic Encyclopedia of Type Strains, Phase IV (KMG-IV): sequencing the most valuable type-strain genomes for metagenomic binning, comparative biology and taxonomic classification.</title>
        <authorList>
            <person name="Goeker M."/>
        </authorList>
    </citation>
    <scope>NUCLEOTIDE SEQUENCE [LARGE SCALE GENOMIC DNA]</scope>
    <source>
        <strain evidence="3 4">DSM 29492</strain>
    </source>
</reference>
<keyword evidence="1" id="KW-0175">Coiled coil</keyword>
<feature type="coiled-coil region" evidence="1">
    <location>
        <begin position="454"/>
        <end position="488"/>
    </location>
</feature>